<dbReference type="Gene3D" id="3.30.160.60">
    <property type="entry name" value="Classic Zinc Finger"/>
    <property type="match status" value="15"/>
</dbReference>
<evidence type="ECO:0000313" key="16">
    <source>
        <dbReference type="Proteomes" id="UP000316079"/>
    </source>
</evidence>
<dbReference type="GO" id="GO:0000122">
    <property type="term" value="P:negative regulation of transcription by RNA polymerase II"/>
    <property type="evidence" value="ECO:0007669"/>
    <property type="project" value="UniProtKB-ARBA"/>
</dbReference>
<evidence type="ECO:0000259" key="14">
    <source>
        <dbReference type="PROSITE" id="PS50157"/>
    </source>
</evidence>
<dbReference type="FunFam" id="3.30.160.60:FF:000508">
    <property type="entry name" value="Myeloid zinc finger 1"/>
    <property type="match status" value="1"/>
</dbReference>
<dbReference type="Proteomes" id="UP000316079">
    <property type="component" value="Unassembled WGS sequence"/>
</dbReference>
<feature type="domain" description="C2H2-type" evidence="14">
    <location>
        <begin position="549"/>
        <end position="576"/>
    </location>
</feature>
<feature type="domain" description="C2H2-type" evidence="14">
    <location>
        <begin position="429"/>
        <end position="457"/>
    </location>
</feature>
<name>A0A553QGS3_9TELE</name>
<reference evidence="15" key="2">
    <citation type="submission" date="2019-04" db="EMBL/GenBank/DDBJ databases">
        <authorList>
            <person name="Kadobianskyi M."/>
            <person name="Schulze L."/>
            <person name="Schuelke M."/>
            <person name="Judkewitz B."/>
        </authorList>
    </citation>
    <scope>NUCLEOTIDE SEQUENCE</scope>
    <source>
        <strain evidence="15">Bolton</strain>
        <tissue evidence="15">Whole-body</tissue>
    </source>
</reference>
<dbReference type="FunFam" id="3.30.160.60:FF:000097">
    <property type="entry name" value="Zinc finger protein"/>
    <property type="match status" value="1"/>
</dbReference>
<keyword evidence="6 12" id="KW-0863">Zinc-finger</keyword>
<comment type="caution">
    <text evidence="15">The sequence shown here is derived from an EMBL/GenBank/DDBJ whole genome shotgun (WGS) entry which is preliminary data.</text>
</comment>
<feature type="domain" description="C2H2-type" evidence="14">
    <location>
        <begin position="521"/>
        <end position="548"/>
    </location>
</feature>
<evidence type="ECO:0000256" key="4">
    <source>
        <dbReference type="ARBA" id="ARBA00022723"/>
    </source>
</evidence>
<sequence>MKEPRRAAGRGQAGGGSAAAGVDVLLFRSLYREFRGLTRSCQGARFVSVPLYSSAIARRGLHHCASWRGQARRNSSEAELLPDSPIVCGTVQNYGSCSRTETVTEETEAFSEMDLSMKSLGDLNDVDAIPLTDLVSDDQESGSESHLQDSHPSAAPDDAAESDIDHAQPKEPTSKAKRFQCSHCGKGFPRIQHLNEHVRTHTGEKPFQCRVCGKAFIRERNLKTHLVVHDEVKAFHCVICLKDFARLASLKRHQRAFHPGEDVGTDGKFLICVQCGRNFERELGDHELKHTGEISHRCPECIRSFSPSLDLSFDKTDPPQMLEENDRPFAFLSHEDAEGERREARALEFLEGDSFDQWNDRRAESLSELSAEEDAEAEVPPPEEDEEIAARQKVSEKEKPHQCAHCGKRFLKQDRLRAHLRVHTGEKPFRCMECGQHFSQAVNLKKHTLMHHTEEKQYQCTLCDLKFSLSFLLIKHQRVAHPENLSVADRKRFTCPFCSKIFGRHQDMEQHKRVHTGERPFRCPDCNKSFRQRSVLIVHRKIHTGEKPFECLLCSRRFYGAGDLKTHMGTHTGVRPHSCSICQKSFPRPCSLQAHMRTHEKKKVIQEEAAVSAGGVSLNSEKEEGGGAAGQSLLSENPGASQDEILLKRQSGSHRPRGVRKLSHEKRFECTHCGKKFSQQSMLRIHERIHTGEKPYDCPDCGVSFRYKRNLLSHMNAHPDQEPSQCPLCNQTFVSAASLKKHQDTFHTGLSHTCSLCLKIFTKSVSLRKHMLYVHEGLRRHQCPECGQGFDRLSELVRHQRGNHRYRSDQTFKCTQCESTFGHLSSLVLHRRTHDQERHQCQHCDKVQPAILLRVITEKVLPITQEVAVGTSDSIMVKEEPASDEEYVLRISITRKSSETRTTLCRNSTIAATGFALSYAYQSGKIKDLLSKHFLKDALELTRAALADAKPPGLELPLLGFRDSSTKQYSP</sequence>
<dbReference type="GO" id="GO:0042802">
    <property type="term" value="F:identical protein binding"/>
    <property type="evidence" value="ECO:0007669"/>
    <property type="project" value="UniProtKB-ARBA"/>
</dbReference>
<keyword evidence="9" id="KW-0238">DNA-binding</keyword>
<dbReference type="Pfam" id="PF00096">
    <property type="entry name" value="zf-C2H2"/>
    <property type="match status" value="10"/>
</dbReference>
<feature type="region of interest" description="Disordered" evidence="13">
    <location>
        <begin position="136"/>
        <end position="177"/>
    </location>
</feature>
<feature type="domain" description="C2H2-type" evidence="14">
    <location>
        <begin position="577"/>
        <end position="604"/>
    </location>
</feature>
<evidence type="ECO:0000313" key="15">
    <source>
        <dbReference type="EMBL" id="TRY89136.1"/>
    </source>
</evidence>
<feature type="region of interest" description="Disordered" evidence="13">
    <location>
        <begin position="364"/>
        <end position="400"/>
    </location>
</feature>
<dbReference type="Pfam" id="PF13912">
    <property type="entry name" value="zf-C2H2_6"/>
    <property type="match status" value="3"/>
</dbReference>
<dbReference type="PROSITE" id="PS50157">
    <property type="entry name" value="ZINC_FINGER_C2H2_2"/>
    <property type="match status" value="16"/>
</dbReference>
<dbReference type="GO" id="GO:0000981">
    <property type="term" value="F:DNA-binding transcription factor activity, RNA polymerase II-specific"/>
    <property type="evidence" value="ECO:0007669"/>
    <property type="project" value="TreeGrafter"/>
</dbReference>
<dbReference type="FunFam" id="3.30.160.60:FF:002104">
    <property type="entry name" value="Si:ch211-266d19.4"/>
    <property type="match status" value="1"/>
</dbReference>
<keyword evidence="11" id="KW-0539">Nucleus</keyword>
<keyword evidence="4" id="KW-0479">Metal-binding</keyword>
<dbReference type="PANTHER" id="PTHR24384">
    <property type="entry name" value="FINGER PUTATIVE TRANSCRIPTION FACTOR FAMILY-RELATED"/>
    <property type="match status" value="1"/>
</dbReference>
<dbReference type="InterPro" id="IPR036236">
    <property type="entry name" value="Znf_C2H2_sf"/>
</dbReference>
<evidence type="ECO:0000256" key="6">
    <source>
        <dbReference type="ARBA" id="ARBA00022771"/>
    </source>
</evidence>
<evidence type="ECO:0000256" key="5">
    <source>
        <dbReference type="ARBA" id="ARBA00022737"/>
    </source>
</evidence>
<dbReference type="InterPro" id="IPR050752">
    <property type="entry name" value="C2H2-ZF_domain"/>
</dbReference>
<evidence type="ECO:0000256" key="3">
    <source>
        <dbReference type="ARBA" id="ARBA00006991"/>
    </source>
</evidence>
<feature type="domain" description="C2H2-type" evidence="14">
    <location>
        <begin position="493"/>
        <end position="520"/>
    </location>
</feature>
<feature type="region of interest" description="Disordered" evidence="13">
    <location>
        <begin position="615"/>
        <end position="638"/>
    </location>
</feature>
<dbReference type="EMBL" id="SRMA01025997">
    <property type="protein sequence ID" value="TRY89136.1"/>
    <property type="molecule type" value="Genomic_DNA"/>
</dbReference>
<feature type="domain" description="C2H2-type" evidence="14">
    <location>
        <begin position="812"/>
        <end position="839"/>
    </location>
</feature>
<dbReference type="PROSITE" id="PS00028">
    <property type="entry name" value="ZINC_FINGER_C2H2_1"/>
    <property type="match status" value="16"/>
</dbReference>
<feature type="compositionally biased region" description="Basic and acidic residues" evidence="13">
    <location>
        <begin position="163"/>
        <end position="174"/>
    </location>
</feature>
<feature type="compositionally biased region" description="Basic and acidic residues" evidence="13">
    <location>
        <begin position="388"/>
        <end position="400"/>
    </location>
</feature>
<accession>A0A553QGS3</accession>
<feature type="domain" description="C2H2-type" evidence="14">
    <location>
        <begin position="668"/>
        <end position="695"/>
    </location>
</feature>
<evidence type="ECO:0000256" key="10">
    <source>
        <dbReference type="ARBA" id="ARBA00023163"/>
    </source>
</evidence>
<dbReference type="FunFam" id="3.30.160.60:FF:001270">
    <property type="entry name" value="zinc finger protein 583 isoform X1"/>
    <property type="match status" value="1"/>
</dbReference>
<dbReference type="FunFam" id="3.30.160.60:FF:001465">
    <property type="entry name" value="Zinc finger protein 560"/>
    <property type="match status" value="1"/>
</dbReference>
<feature type="domain" description="C2H2-type" evidence="14">
    <location>
        <begin position="696"/>
        <end position="723"/>
    </location>
</feature>
<keyword evidence="5" id="KW-0677">Repeat</keyword>
<dbReference type="SMART" id="SM00355">
    <property type="entry name" value="ZnF_C2H2"/>
    <property type="match status" value="17"/>
</dbReference>
<evidence type="ECO:0000256" key="7">
    <source>
        <dbReference type="ARBA" id="ARBA00022833"/>
    </source>
</evidence>
<keyword evidence="8" id="KW-0805">Transcription regulation</keyword>
<reference evidence="15 16" key="1">
    <citation type="journal article" date="2019" name="Sci. Data">
        <title>Hybrid genome assembly and annotation of Danionella translucida.</title>
        <authorList>
            <person name="Kadobianskyi M."/>
            <person name="Schulze L."/>
            <person name="Schuelke M."/>
            <person name="Judkewitz B."/>
        </authorList>
    </citation>
    <scope>NUCLEOTIDE SEQUENCE [LARGE SCALE GENOMIC DNA]</scope>
    <source>
        <strain evidence="15 16">Bolton</strain>
    </source>
</reference>
<evidence type="ECO:0000256" key="11">
    <source>
        <dbReference type="ARBA" id="ARBA00023242"/>
    </source>
</evidence>
<proteinExistence type="inferred from homology"/>
<dbReference type="InterPro" id="IPR013087">
    <property type="entry name" value="Znf_C2H2_type"/>
</dbReference>
<evidence type="ECO:0000256" key="8">
    <source>
        <dbReference type="ARBA" id="ARBA00023015"/>
    </source>
</evidence>
<evidence type="ECO:0000256" key="13">
    <source>
        <dbReference type="SAM" id="MobiDB-lite"/>
    </source>
</evidence>
<feature type="domain" description="C2H2-type" evidence="14">
    <location>
        <begin position="207"/>
        <end position="234"/>
    </location>
</feature>
<dbReference type="AlphaFoldDB" id="A0A553QGS3"/>
<dbReference type="GO" id="GO:0008270">
    <property type="term" value="F:zinc ion binding"/>
    <property type="evidence" value="ECO:0007669"/>
    <property type="project" value="UniProtKB-KW"/>
</dbReference>
<dbReference type="SUPFAM" id="SSF57667">
    <property type="entry name" value="beta-beta-alpha zinc fingers"/>
    <property type="match status" value="10"/>
</dbReference>
<comment type="function">
    <text evidence="1">May be involved in transcriptional regulation.</text>
</comment>
<keyword evidence="7" id="KW-0862">Zinc</keyword>
<dbReference type="GO" id="GO:0005634">
    <property type="term" value="C:nucleus"/>
    <property type="evidence" value="ECO:0007669"/>
    <property type="project" value="UniProtKB-SubCell"/>
</dbReference>
<dbReference type="FunFam" id="3.30.160.60:FF:001235">
    <property type="entry name" value="Si:ch211-119o8.6"/>
    <property type="match status" value="1"/>
</dbReference>
<dbReference type="GO" id="GO:0000978">
    <property type="term" value="F:RNA polymerase II cis-regulatory region sequence-specific DNA binding"/>
    <property type="evidence" value="ECO:0007669"/>
    <property type="project" value="TreeGrafter"/>
</dbReference>
<feature type="domain" description="C2H2-type" evidence="14">
    <location>
        <begin position="458"/>
        <end position="481"/>
    </location>
</feature>
<feature type="domain" description="C2H2-type" evidence="14">
    <location>
        <begin position="179"/>
        <end position="206"/>
    </location>
</feature>
<dbReference type="OrthoDB" id="6077919at2759"/>
<feature type="domain" description="C2H2-type" evidence="14">
    <location>
        <begin position="235"/>
        <end position="263"/>
    </location>
</feature>
<gene>
    <name evidence="15" type="ORF">DNTS_018069</name>
</gene>
<evidence type="ECO:0000256" key="9">
    <source>
        <dbReference type="ARBA" id="ARBA00023125"/>
    </source>
</evidence>
<keyword evidence="10" id="KW-0804">Transcription</keyword>
<dbReference type="FunFam" id="3.30.160.60:FF:000624">
    <property type="entry name" value="zinc finger protein 697"/>
    <property type="match status" value="1"/>
</dbReference>
<evidence type="ECO:0000256" key="1">
    <source>
        <dbReference type="ARBA" id="ARBA00003767"/>
    </source>
</evidence>
<feature type="domain" description="C2H2-type" evidence="14">
    <location>
        <begin position="724"/>
        <end position="752"/>
    </location>
</feature>
<feature type="domain" description="C2H2-type" evidence="14">
    <location>
        <begin position="781"/>
        <end position="809"/>
    </location>
</feature>
<evidence type="ECO:0000256" key="2">
    <source>
        <dbReference type="ARBA" id="ARBA00004123"/>
    </source>
</evidence>
<organism evidence="15 16">
    <name type="scientific">Danionella cerebrum</name>
    <dbReference type="NCBI Taxonomy" id="2873325"/>
    <lineage>
        <taxon>Eukaryota</taxon>
        <taxon>Metazoa</taxon>
        <taxon>Chordata</taxon>
        <taxon>Craniata</taxon>
        <taxon>Vertebrata</taxon>
        <taxon>Euteleostomi</taxon>
        <taxon>Actinopterygii</taxon>
        <taxon>Neopterygii</taxon>
        <taxon>Teleostei</taxon>
        <taxon>Ostariophysi</taxon>
        <taxon>Cypriniformes</taxon>
        <taxon>Danionidae</taxon>
        <taxon>Danioninae</taxon>
        <taxon>Danionella</taxon>
    </lineage>
</organism>
<dbReference type="FunFam" id="3.30.160.60:FF:001498">
    <property type="entry name" value="Zinc finger protein 404"/>
    <property type="match status" value="1"/>
</dbReference>
<feature type="compositionally biased region" description="Acidic residues" evidence="13">
    <location>
        <begin position="370"/>
        <end position="387"/>
    </location>
</feature>
<protein>
    <recommendedName>
        <fullName evidence="14">C2H2-type domain-containing protein</fullName>
    </recommendedName>
</protein>
<comment type="similarity">
    <text evidence="3">Belongs to the krueppel C2H2-type zinc-finger protein family.</text>
</comment>
<dbReference type="STRING" id="623744.A0A553QGS3"/>
<evidence type="ECO:0000256" key="12">
    <source>
        <dbReference type="PROSITE-ProRule" id="PRU00042"/>
    </source>
</evidence>
<comment type="subcellular location">
    <subcellularLocation>
        <location evidence="2">Nucleus</location>
    </subcellularLocation>
</comment>
<feature type="domain" description="C2H2-type" evidence="14">
    <location>
        <begin position="401"/>
        <end position="428"/>
    </location>
</feature>
<feature type="domain" description="C2H2-type" evidence="14">
    <location>
        <begin position="752"/>
        <end position="780"/>
    </location>
</feature>
<keyword evidence="16" id="KW-1185">Reference proteome</keyword>
<dbReference type="PANTHER" id="PTHR24384:SF189">
    <property type="entry name" value="C2H2-TYPE DOMAIN-CONTAINING PROTEIN-RELATED"/>
    <property type="match status" value="1"/>
</dbReference>
<dbReference type="EMBL" id="SRMA01025997">
    <property type="protein sequence ID" value="TRY89135.1"/>
    <property type="molecule type" value="Genomic_DNA"/>
</dbReference>
<dbReference type="FunFam" id="3.30.160.60:FF:000464">
    <property type="entry name" value="Zinc finger and SCAN domain containing 25"/>
    <property type="match status" value="1"/>
</dbReference>